<comment type="caution">
    <text evidence="7">The sequence shown here is derived from an EMBL/GenBank/DDBJ whole genome shotgun (WGS) entry which is preliminary data.</text>
</comment>
<evidence type="ECO:0000313" key="7">
    <source>
        <dbReference type="EMBL" id="CAF9931485.1"/>
    </source>
</evidence>
<dbReference type="AlphaFoldDB" id="A0A8H3FWT8"/>
<comment type="similarity">
    <text evidence="2 6">Belongs to the peroxisomal membrane protein PXMP2/4 family.</text>
</comment>
<dbReference type="GO" id="GO:0005739">
    <property type="term" value="C:mitochondrion"/>
    <property type="evidence" value="ECO:0007669"/>
    <property type="project" value="TreeGrafter"/>
</dbReference>
<proteinExistence type="inferred from homology"/>
<dbReference type="PANTHER" id="PTHR11266:SF17">
    <property type="entry name" value="PROTEIN MPV17"/>
    <property type="match status" value="1"/>
</dbReference>
<dbReference type="Pfam" id="PF04117">
    <property type="entry name" value="Mpv17_PMP22"/>
    <property type="match status" value="1"/>
</dbReference>
<evidence type="ECO:0000256" key="1">
    <source>
        <dbReference type="ARBA" id="ARBA00004141"/>
    </source>
</evidence>
<accession>A0A8H3FWT8</accession>
<evidence type="ECO:0000256" key="2">
    <source>
        <dbReference type="ARBA" id="ARBA00006824"/>
    </source>
</evidence>
<evidence type="ECO:0000313" key="8">
    <source>
        <dbReference type="Proteomes" id="UP000664203"/>
    </source>
</evidence>
<evidence type="ECO:0000256" key="4">
    <source>
        <dbReference type="ARBA" id="ARBA00022989"/>
    </source>
</evidence>
<keyword evidence="5" id="KW-0472">Membrane</keyword>
<dbReference type="EMBL" id="CAJPDR010000308">
    <property type="protein sequence ID" value="CAF9931485.1"/>
    <property type="molecule type" value="Genomic_DNA"/>
</dbReference>
<dbReference type="GO" id="GO:0016020">
    <property type="term" value="C:membrane"/>
    <property type="evidence" value="ECO:0007669"/>
    <property type="project" value="UniProtKB-SubCell"/>
</dbReference>
<dbReference type="PANTHER" id="PTHR11266">
    <property type="entry name" value="PEROXISOMAL MEMBRANE PROTEIN 2, PXMP2 MPV17"/>
    <property type="match status" value="1"/>
</dbReference>
<keyword evidence="8" id="KW-1185">Reference proteome</keyword>
<dbReference type="Proteomes" id="UP000664203">
    <property type="component" value="Unassembled WGS sequence"/>
</dbReference>
<keyword evidence="4" id="KW-1133">Transmembrane helix</keyword>
<gene>
    <name evidence="7" type="primary">SYM1</name>
    <name evidence="7" type="ORF">ALECFALPRED_005018</name>
</gene>
<evidence type="ECO:0000256" key="5">
    <source>
        <dbReference type="ARBA" id="ARBA00023136"/>
    </source>
</evidence>
<comment type="subcellular location">
    <subcellularLocation>
        <location evidence="1">Membrane</location>
        <topology evidence="1">Multi-pass membrane protein</topology>
    </subcellularLocation>
</comment>
<dbReference type="InterPro" id="IPR007248">
    <property type="entry name" value="Mpv17_PMP22"/>
</dbReference>
<dbReference type="OrthoDB" id="430207at2759"/>
<protein>
    <submittedName>
        <fullName evidence="7">Protein required for ethanol metabolism</fullName>
    </submittedName>
</protein>
<organism evidence="7 8">
    <name type="scientific">Alectoria fallacina</name>
    <dbReference type="NCBI Taxonomy" id="1903189"/>
    <lineage>
        <taxon>Eukaryota</taxon>
        <taxon>Fungi</taxon>
        <taxon>Dikarya</taxon>
        <taxon>Ascomycota</taxon>
        <taxon>Pezizomycotina</taxon>
        <taxon>Lecanoromycetes</taxon>
        <taxon>OSLEUM clade</taxon>
        <taxon>Lecanoromycetidae</taxon>
        <taxon>Lecanorales</taxon>
        <taxon>Lecanorineae</taxon>
        <taxon>Parmeliaceae</taxon>
        <taxon>Alectoria</taxon>
    </lineage>
</organism>
<evidence type="ECO:0000256" key="6">
    <source>
        <dbReference type="RuleBase" id="RU363053"/>
    </source>
</evidence>
<keyword evidence="3" id="KW-0812">Transmembrane</keyword>
<sequence>MVDAPSPPPLLSPNALQNARTKIPRNHRYQTKLARQPLLTQSITTAVSVPNVSISFDMALLVLIGCVWCQVLFATGDVMAQQAIEKVGPSKHNLARTGRMALYGGGNPPPSPFLPLPFPNIPSHSLPKTHQLTPTTPPAVFGPAATTWFAFLARRINFPTRPNLTIAARVLTDQTVFASSNLFCFLSSMAIMEGTDPGEKLRSTYWEALKKNWMVWPAVQAVNFRFVPLEHRVLVVNVVSLGWNCYLSFVNSQGGKEKIDDVFDKEG</sequence>
<reference evidence="7" key="1">
    <citation type="submission" date="2021-03" db="EMBL/GenBank/DDBJ databases">
        <authorList>
            <person name="Tagirdzhanova G."/>
        </authorList>
    </citation>
    <scope>NUCLEOTIDE SEQUENCE</scope>
</reference>
<name>A0A8H3FWT8_9LECA</name>
<evidence type="ECO:0000256" key="3">
    <source>
        <dbReference type="ARBA" id="ARBA00022692"/>
    </source>
</evidence>